<gene>
    <name evidence="1" type="ORF">N8E88_05560</name>
</gene>
<keyword evidence="1" id="KW-0614">Plasmid</keyword>
<organism evidence="1 2">
    <name type="scientific">Phyllobacterium zundukense</name>
    <dbReference type="NCBI Taxonomy" id="1867719"/>
    <lineage>
        <taxon>Bacteria</taxon>
        <taxon>Pseudomonadati</taxon>
        <taxon>Pseudomonadota</taxon>
        <taxon>Alphaproteobacteria</taxon>
        <taxon>Hyphomicrobiales</taxon>
        <taxon>Phyllobacteriaceae</taxon>
        <taxon>Phyllobacterium</taxon>
    </lineage>
</organism>
<reference evidence="1" key="1">
    <citation type="submission" date="2022-09" db="EMBL/GenBank/DDBJ databases">
        <title>Interaction between co-microsymbionts with complementary sets of symbiotic genes in legume-rhizobium systems.</title>
        <authorList>
            <person name="Safronova V."/>
            <person name="Sazanova A."/>
            <person name="Afonin A."/>
            <person name="Chirak E."/>
        </authorList>
    </citation>
    <scope>NUCLEOTIDE SEQUENCE</scope>
    <source>
        <strain evidence="1">A18/3m</strain>
    </source>
</reference>
<sequence>MITSSQCRAARALVGYSIDRLSVASGVSREIIEMFERRLENAEPEDIASLQSALEKGGAIFIPDGDTGGIGVRLKFNRSQTKHIATLEGEGGIVGSDDVP</sequence>
<protein>
    <submittedName>
        <fullName evidence="1">XRE family transcriptional regulator</fullName>
    </submittedName>
</protein>
<keyword evidence="2" id="KW-1185">Reference proteome</keyword>
<dbReference type="Proteomes" id="UP001061991">
    <property type="component" value="Plasmid p_unnamed2"/>
</dbReference>
<accession>A0ACD4CXK2</accession>
<proteinExistence type="predicted"/>
<name>A0ACD4CXK2_9HYPH</name>
<dbReference type="EMBL" id="CP104971">
    <property type="protein sequence ID" value="UXN58274.1"/>
    <property type="molecule type" value="Genomic_DNA"/>
</dbReference>
<evidence type="ECO:0000313" key="1">
    <source>
        <dbReference type="EMBL" id="UXN58274.1"/>
    </source>
</evidence>
<geneLocation type="plasmid" evidence="1 2">
    <name>p_unnamed2</name>
</geneLocation>
<evidence type="ECO:0000313" key="2">
    <source>
        <dbReference type="Proteomes" id="UP001061991"/>
    </source>
</evidence>